<organism evidence="1 2">
    <name type="scientific">Blastocystis sp. subtype 1 (strain ATCC 50177 / NandII)</name>
    <dbReference type="NCBI Taxonomy" id="478820"/>
    <lineage>
        <taxon>Eukaryota</taxon>
        <taxon>Sar</taxon>
        <taxon>Stramenopiles</taxon>
        <taxon>Bigyra</taxon>
        <taxon>Opalozoa</taxon>
        <taxon>Opalinata</taxon>
        <taxon>Blastocystidae</taxon>
        <taxon>Blastocystis</taxon>
    </lineage>
</organism>
<evidence type="ECO:0000313" key="1">
    <source>
        <dbReference type="EMBL" id="OAO15342.1"/>
    </source>
</evidence>
<dbReference type="AlphaFoldDB" id="A0A196SGR0"/>
<accession>A0A196SGR0</accession>
<sequence length="128" mass="14957">MKITQITTTSRYAKLTDDTSFFIQYDALLTDVERNSKWSVAYCPDLVFMDNNIQCNVTVEFEQSRVILHITNFKETLSAYSTITLRNVGCFVIQRDYQEDSEKVVLVVQTYCDNDKEEELERAIEQVM</sequence>
<keyword evidence="2" id="KW-1185">Reference proteome</keyword>
<name>A0A196SGR0_BLAHN</name>
<evidence type="ECO:0000313" key="2">
    <source>
        <dbReference type="Proteomes" id="UP000078348"/>
    </source>
</evidence>
<reference evidence="1 2" key="1">
    <citation type="submission" date="2016-05" db="EMBL/GenBank/DDBJ databases">
        <title>Nuclear genome of Blastocystis sp. subtype 1 NandII.</title>
        <authorList>
            <person name="Gentekaki E."/>
            <person name="Curtis B."/>
            <person name="Stairs C."/>
            <person name="Eme L."/>
            <person name="Herman E."/>
            <person name="Klimes V."/>
            <person name="Arias M.C."/>
            <person name="Elias M."/>
            <person name="Hilliou F."/>
            <person name="Klute M."/>
            <person name="Malik S.-B."/>
            <person name="Pightling A."/>
            <person name="Rachubinski R."/>
            <person name="Salas D."/>
            <person name="Schlacht A."/>
            <person name="Suga H."/>
            <person name="Archibald J."/>
            <person name="Ball S.G."/>
            <person name="Clark G."/>
            <person name="Dacks J."/>
            <person name="Van Der Giezen M."/>
            <person name="Tsaousis A."/>
            <person name="Roger A."/>
        </authorList>
    </citation>
    <scope>NUCLEOTIDE SEQUENCE [LARGE SCALE GENOMIC DNA]</scope>
    <source>
        <strain evidence="2">ATCC 50177 / NandII</strain>
    </source>
</reference>
<gene>
    <name evidence="1" type="ORF">AV274_2930</name>
</gene>
<dbReference type="Proteomes" id="UP000078348">
    <property type="component" value="Unassembled WGS sequence"/>
</dbReference>
<protein>
    <submittedName>
        <fullName evidence="1">Uncharacterized protein</fullName>
    </submittedName>
</protein>
<dbReference type="EMBL" id="LXWW01000149">
    <property type="protein sequence ID" value="OAO15342.1"/>
    <property type="molecule type" value="Genomic_DNA"/>
</dbReference>
<proteinExistence type="predicted"/>
<comment type="caution">
    <text evidence="1">The sequence shown here is derived from an EMBL/GenBank/DDBJ whole genome shotgun (WGS) entry which is preliminary data.</text>
</comment>